<dbReference type="EMBL" id="MHRJ01000051">
    <property type="protein sequence ID" value="OHA21146.1"/>
    <property type="molecule type" value="Genomic_DNA"/>
</dbReference>
<name>A0A1G2MB76_9BACT</name>
<comment type="caution">
    <text evidence="2">The sequence shown here is derived from an EMBL/GenBank/DDBJ whole genome shotgun (WGS) entry which is preliminary data.</text>
</comment>
<accession>A0A1G2MB76</accession>
<evidence type="ECO:0000256" key="1">
    <source>
        <dbReference type="ARBA" id="ARBA00008754"/>
    </source>
</evidence>
<comment type="similarity">
    <text evidence="1">Belongs to the LacAB/RpiB family.</text>
</comment>
<dbReference type="PIRSF" id="PIRSF005384">
    <property type="entry name" value="RpiB_LacA_B"/>
    <property type="match status" value="1"/>
</dbReference>
<reference evidence="2 3" key="1">
    <citation type="journal article" date="2016" name="Nat. Commun.">
        <title>Thousands of microbial genomes shed light on interconnected biogeochemical processes in an aquifer system.</title>
        <authorList>
            <person name="Anantharaman K."/>
            <person name="Brown C.T."/>
            <person name="Hug L.A."/>
            <person name="Sharon I."/>
            <person name="Castelle C.J."/>
            <person name="Probst A.J."/>
            <person name="Thomas B.C."/>
            <person name="Singh A."/>
            <person name="Wilkins M.J."/>
            <person name="Karaoz U."/>
            <person name="Brodie E.L."/>
            <person name="Williams K.H."/>
            <person name="Hubbard S.S."/>
            <person name="Banfield J.F."/>
        </authorList>
    </citation>
    <scope>NUCLEOTIDE SEQUENCE [LARGE SCALE GENOMIC DNA]</scope>
</reference>
<dbReference type="InterPro" id="IPR036569">
    <property type="entry name" value="RpiB_LacA_LacB_sf"/>
</dbReference>
<dbReference type="PANTHER" id="PTHR30345">
    <property type="entry name" value="RIBOSE-5-PHOSPHATE ISOMERASE B"/>
    <property type="match status" value="1"/>
</dbReference>
<proteinExistence type="inferred from homology"/>
<dbReference type="GO" id="GO:0004751">
    <property type="term" value="F:ribose-5-phosphate isomerase activity"/>
    <property type="evidence" value="ECO:0007669"/>
    <property type="project" value="TreeGrafter"/>
</dbReference>
<protein>
    <recommendedName>
        <fullName evidence="4">Ribose-5-phosphate isomerase</fullName>
    </recommendedName>
</protein>
<dbReference type="AlphaFoldDB" id="A0A1G2MB76"/>
<gene>
    <name evidence="2" type="ORF">A2W52_00690</name>
</gene>
<organism evidence="2 3">
    <name type="scientific">Candidatus Taylorbacteria bacterium RIFCSPHIGHO2_02_49_25</name>
    <dbReference type="NCBI Taxonomy" id="1802305"/>
    <lineage>
        <taxon>Bacteria</taxon>
        <taxon>Candidatus Tayloriibacteriota</taxon>
    </lineage>
</organism>
<evidence type="ECO:0000313" key="3">
    <source>
        <dbReference type="Proteomes" id="UP000176493"/>
    </source>
</evidence>
<dbReference type="GO" id="GO:0019316">
    <property type="term" value="P:D-allose catabolic process"/>
    <property type="evidence" value="ECO:0007669"/>
    <property type="project" value="TreeGrafter"/>
</dbReference>
<evidence type="ECO:0008006" key="4">
    <source>
        <dbReference type="Google" id="ProtNLM"/>
    </source>
</evidence>
<dbReference type="Gene3D" id="3.40.1400.10">
    <property type="entry name" value="Sugar-phosphate isomerase, RpiB/LacA/LacB"/>
    <property type="match status" value="1"/>
</dbReference>
<dbReference type="SUPFAM" id="SSF89623">
    <property type="entry name" value="Ribose/Galactose isomerase RpiB/AlsB"/>
    <property type="match status" value="2"/>
</dbReference>
<dbReference type="Proteomes" id="UP000176493">
    <property type="component" value="Unassembled WGS sequence"/>
</dbReference>
<dbReference type="InterPro" id="IPR003500">
    <property type="entry name" value="RpiB_LacA_LacB"/>
</dbReference>
<dbReference type="GO" id="GO:0009052">
    <property type="term" value="P:pentose-phosphate shunt, non-oxidative branch"/>
    <property type="evidence" value="ECO:0007669"/>
    <property type="project" value="TreeGrafter"/>
</dbReference>
<dbReference type="PANTHER" id="PTHR30345:SF0">
    <property type="entry name" value="DNA DAMAGE-REPAIR_TOLERATION PROTEIN DRT102"/>
    <property type="match status" value="1"/>
</dbReference>
<evidence type="ECO:0000313" key="2">
    <source>
        <dbReference type="EMBL" id="OHA21146.1"/>
    </source>
</evidence>
<dbReference type="Pfam" id="PF02502">
    <property type="entry name" value="LacAB_rpiB"/>
    <property type="match status" value="2"/>
</dbReference>
<sequence length="200" mass="21673">MKVYFAGDHAGFELKKKIIEYVRLLGHEVEDLGPFEYVAGDDYTDYVIPLARKVAESSPFVKGSIPRSAGGGILKSSASEDLGTSFRKGGISPGLEDSATPFYKGGMEIRGIVVAGSGQGEIIAMNRIKGARAALFCPCNFDLIKASRGHNDSNILAIGARFCTGEEAKKGIQAWLETPFSNEARHVRRLTKIEQMTDNL</sequence>